<protein>
    <submittedName>
        <fullName evidence="4">IMPACT family member YigZ</fullName>
    </submittedName>
    <submittedName>
        <fullName evidence="5">Putative translation regulator, IMPACT family (UPF0029 domain)</fullName>
    </submittedName>
</protein>
<reference evidence="5 7" key="3">
    <citation type="submission" date="2019-09" db="EMBL/GenBank/DDBJ databases">
        <title>Taxonomic note: a critical rebuttal of the proposed division of the genus Arcobacter into six genera, emended descriptions of Arcobacter anaerophilus and the genus Arcobacter, and an assessment of genus-level boundaries for Epsilonproteobacteria using in silico genomic comparator tools.</title>
        <authorList>
            <person name="On S.L.W."/>
            <person name="Miller W.G."/>
            <person name="Biggs P."/>
            <person name="Cornelius A."/>
            <person name="Vandamme P."/>
        </authorList>
    </citation>
    <scope>NUCLEOTIDE SEQUENCE [LARGE SCALE GENOMIC DNA]</scope>
    <source>
        <strain evidence="5 7">CCUG 56899</strain>
    </source>
</reference>
<comment type="similarity">
    <text evidence="1">Belongs to the IMPACT family.</text>
</comment>
<organism evidence="5 7">
    <name type="scientific">Arcobacter porcinus</name>
    <dbReference type="NCBI Taxonomy" id="1935204"/>
    <lineage>
        <taxon>Bacteria</taxon>
        <taxon>Pseudomonadati</taxon>
        <taxon>Campylobacterota</taxon>
        <taxon>Epsilonproteobacteria</taxon>
        <taxon>Campylobacterales</taxon>
        <taxon>Arcobacteraceae</taxon>
        <taxon>Arcobacter</taxon>
    </lineage>
</organism>
<feature type="domain" description="Impact N-terminal" evidence="2">
    <location>
        <begin position="15"/>
        <end position="119"/>
    </location>
</feature>
<dbReference type="SUPFAM" id="SSF54980">
    <property type="entry name" value="EF-G C-terminal domain-like"/>
    <property type="match status" value="1"/>
</dbReference>
<gene>
    <name evidence="4" type="primary">yigZ</name>
    <name evidence="4" type="ORF">AAX28_01605</name>
    <name evidence="5" type="ORF">APORC_1204</name>
</gene>
<dbReference type="InterPro" id="IPR023582">
    <property type="entry name" value="Impact"/>
</dbReference>
<evidence type="ECO:0000259" key="3">
    <source>
        <dbReference type="Pfam" id="PF09186"/>
    </source>
</evidence>
<evidence type="ECO:0000313" key="4">
    <source>
        <dbReference type="EMBL" id="OCL90788.1"/>
    </source>
</evidence>
<dbReference type="GO" id="GO:0006446">
    <property type="term" value="P:regulation of translational initiation"/>
    <property type="evidence" value="ECO:0007669"/>
    <property type="project" value="TreeGrafter"/>
</dbReference>
<dbReference type="Proteomes" id="UP000093159">
    <property type="component" value="Unassembled WGS sequence"/>
</dbReference>
<sequence>MKFVQKEFTATLDEKKSKFLAFLVPYKDFDKTMQRLKAEHPKAVHHVYAYRFLNEFDQIVENCSDDGEPRGTSGRPSLAVLAGANIINSAAIIVRYFGGIKLGTGGLVRAYSNSVNEVIKVSEFELYKKLINKILECEYSFLSQLEYILKEAKINIVSQEFLMSVKVKIELTKEEFDILKEKLPIEVKIL</sequence>
<dbReference type="AlphaFoldDB" id="A0A1C0AVZ9"/>
<name>A0A1C0AVZ9_9BACT</name>
<evidence type="ECO:0000313" key="5">
    <source>
        <dbReference type="EMBL" id="QEP40802.1"/>
    </source>
</evidence>
<reference evidence="4 6" key="1">
    <citation type="submission" date="2015-05" db="EMBL/GenBank/DDBJ databases">
        <authorList>
            <person name="Rovetto F."/>
            <person name="Cocolin L."/>
            <person name="Illeghems K."/>
            <person name="Van Nieuwerburgh F."/>
            <person name="Houf K."/>
        </authorList>
    </citation>
    <scope>NUCLEOTIDE SEQUENCE [LARGE SCALE GENOMIC DNA]</scope>
    <source>
        <strain evidence="4 6">117434</strain>
    </source>
</reference>
<dbReference type="PANTHER" id="PTHR16301">
    <property type="entry name" value="IMPACT-RELATED"/>
    <property type="match status" value="1"/>
</dbReference>
<dbReference type="RefSeq" id="WP_066174399.1">
    <property type="nucleotide sequence ID" value="NZ_CP036246.2"/>
</dbReference>
<reference evidence="5 7" key="2">
    <citation type="submission" date="2019-09" db="EMBL/GenBank/DDBJ databases">
        <title>Complete genome sequencing of four Arcobacter species reveals a diverse suite of mobile elements.</title>
        <authorList>
            <person name="Miller W.G."/>
            <person name="Yee E."/>
            <person name="Bono J.L."/>
        </authorList>
    </citation>
    <scope>NUCLEOTIDE SEQUENCE [LARGE SCALE GENOMIC DNA]</scope>
    <source>
        <strain evidence="5 7">CCUG 56899</strain>
    </source>
</reference>
<accession>A0A1C0AVZ9</accession>
<dbReference type="Proteomes" id="UP000322644">
    <property type="component" value="Chromosome"/>
</dbReference>
<dbReference type="OrthoDB" id="9813771at2"/>
<dbReference type="PANTHER" id="PTHR16301:SF20">
    <property type="entry name" value="IMPACT FAMILY MEMBER YIGZ"/>
    <property type="match status" value="1"/>
</dbReference>
<proteinExistence type="inferred from homology"/>
<dbReference type="Gene3D" id="3.30.70.240">
    <property type="match status" value="1"/>
</dbReference>
<evidence type="ECO:0000313" key="7">
    <source>
        <dbReference type="Proteomes" id="UP000322644"/>
    </source>
</evidence>
<dbReference type="GO" id="GO:0005737">
    <property type="term" value="C:cytoplasm"/>
    <property type="evidence" value="ECO:0007669"/>
    <property type="project" value="TreeGrafter"/>
</dbReference>
<dbReference type="InterPro" id="IPR036956">
    <property type="entry name" value="Impact_N_sf"/>
</dbReference>
<dbReference type="Pfam" id="PF01205">
    <property type="entry name" value="Impact_N"/>
    <property type="match status" value="1"/>
</dbReference>
<dbReference type="InterPro" id="IPR015269">
    <property type="entry name" value="UPF0029_Impact_C"/>
</dbReference>
<evidence type="ECO:0000259" key="2">
    <source>
        <dbReference type="Pfam" id="PF01205"/>
    </source>
</evidence>
<evidence type="ECO:0000256" key="1">
    <source>
        <dbReference type="ARBA" id="ARBA00007665"/>
    </source>
</evidence>
<dbReference type="Pfam" id="PF09186">
    <property type="entry name" value="DUF1949"/>
    <property type="match status" value="1"/>
</dbReference>
<dbReference type="KEGG" id="apoc:APORC_1204"/>
<dbReference type="EMBL" id="LDIR01000003">
    <property type="protein sequence ID" value="OCL90788.1"/>
    <property type="molecule type" value="Genomic_DNA"/>
</dbReference>
<dbReference type="Gene3D" id="3.30.230.30">
    <property type="entry name" value="Impact, N-terminal domain"/>
    <property type="match status" value="1"/>
</dbReference>
<evidence type="ECO:0000313" key="6">
    <source>
        <dbReference type="Proteomes" id="UP000093159"/>
    </source>
</evidence>
<feature type="domain" description="UPF0029" evidence="3">
    <location>
        <begin position="135"/>
        <end position="183"/>
    </location>
</feature>
<dbReference type="InterPro" id="IPR001498">
    <property type="entry name" value="Impact_N"/>
</dbReference>
<dbReference type="InterPro" id="IPR035647">
    <property type="entry name" value="EFG_III/V"/>
</dbReference>
<dbReference type="SUPFAM" id="SSF54211">
    <property type="entry name" value="Ribosomal protein S5 domain 2-like"/>
    <property type="match status" value="1"/>
</dbReference>
<dbReference type="InterPro" id="IPR020568">
    <property type="entry name" value="Ribosomal_Su5_D2-typ_SF"/>
</dbReference>
<keyword evidence="6" id="KW-1185">Reference proteome</keyword>
<dbReference type="EMBL" id="CP036246">
    <property type="protein sequence ID" value="QEP40802.1"/>
    <property type="molecule type" value="Genomic_DNA"/>
</dbReference>